<accession>B3T166</accession>
<evidence type="ECO:0000259" key="1">
    <source>
        <dbReference type="Pfam" id="PF00557"/>
    </source>
</evidence>
<dbReference type="InterPro" id="IPR000994">
    <property type="entry name" value="Pept_M24"/>
</dbReference>
<sequence>MKFYRKILPDTSYSPKFITKKRVHEDEINFDRLRSYRLDRVKKELSKRDIGACILFDPVNVRYALDTTNMSIYNMHNLTRYCFIPVSGPVILYEYFNCEHLAKHLTLIDEIRQGITWDYFSVGDQVENQLKKWTGEVENLMNSHCGKNKRLVVDVCNGPGILALNKIGLEIIEGKEILEQARKIKSKEEIQCMKASMEVCEKGVRLMRKELKAGMTEDELWALLHKTNIENSGEWIEGRILSSGPRTNPWMQEASNRIIQQNEIVSFDTDMVGPYGYCADISRAFVEGHKFNSEQKKIYQMAIDHIHHNAELIKPGLSFKEFVTKSWVLPEAYYGNRYPCIVHGIGLCDEWPMVKYPTEVTDEKGQFEKDMTITVESYIGEVGGEEGVKLEQQYLIKENGLELLSHHPLEKI</sequence>
<protein>
    <recommendedName>
        <fullName evidence="1">Peptidase M24 domain-containing protein</fullName>
    </recommendedName>
</protein>
<proteinExistence type="predicted"/>
<dbReference type="PANTHER" id="PTHR46112:SF2">
    <property type="entry name" value="XAA-PRO AMINOPEPTIDASE P-RELATED"/>
    <property type="match status" value="1"/>
</dbReference>
<dbReference type="Pfam" id="PF00557">
    <property type="entry name" value="Peptidase_M24"/>
    <property type="match status" value="1"/>
</dbReference>
<gene>
    <name evidence="2" type="ORF">ALOHA_HF4000008G09ctg1g26</name>
</gene>
<feature type="domain" description="Peptidase M24" evidence="1">
    <location>
        <begin position="191"/>
        <end position="398"/>
    </location>
</feature>
<dbReference type="Gene3D" id="3.90.230.10">
    <property type="entry name" value="Creatinase/methionine aminopeptidase superfamily"/>
    <property type="match status" value="1"/>
</dbReference>
<name>B3T166_9ZZZZ</name>
<dbReference type="PANTHER" id="PTHR46112">
    <property type="entry name" value="AMINOPEPTIDASE"/>
    <property type="match status" value="1"/>
</dbReference>
<dbReference type="EMBL" id="EU016572">
    <property type="protein sequence ID" value="ABZ06325.1"/>
    <property type="molecule type" value="Genomic_DNA"/>
</dbReference>
<dbReference type="InterPro" id="IPR029149">
    <property type="entry name" value="Creatin/AminoP/Spt16_N"/>
</dbReference>
<dbReference type="CDD" id="cd01066">
    <property type="entry name" value="APP_MetAP"/>
    <property type="match status" value="1"/>
</dbReference>
<evidence type="ECO:0000313" key="2">
    <source>
        <dbReference type="EMBL" id="ABZ06325.1"/>
    </source>
</evidence>
<reference evidence="2" key="1">
    <citation type="journal article" date="2008" name="ISME J.">
        <title>Genomic patterns of recombination, clonal divergence and environment in marine microbial populations.</title>
        <authorList>
            <person name="Konstantinidis K.T."/>
            <person name="Delong E.F."/>
        </authorList>
    </citation>
    <scope>NUCLEOTIDE SEQUENCE</scope>
</reference>
<dbReference type="Gene3D" id="3.40.350.10">
    <property type="entry name" value="Creatinase/prolidase N-terminal domain"/>
    <property type="match status" value="1"/>
</dbReference>
<dbReference type="SUPFAM" id="SSF53092">
    <property type="entry name" value="Creatinase/prolidase N-terminal domain"/>
    <property type="match status" value="1"/>
</dbReference>
<organism evidence="2">
    <name type="scientific">uncultured marine microorganism HF4000_008G09</name>
    <dbReference type="NCBI Taxonomy" id="455513"/>
    <lineage>
        <taxon>unclassified sequences</taxon>
        <taxon>environmental samples</taxon>
    </lineage>
</organism>
<dbReference type="InterPro" id="IPR036005">
    <property type="entry name" value="Creatinase/aminopeptidase-like"/>
</dbReference>
<dbReference type="InterPro" id="IPR050659">
    <property type="entry name" value="Peptidase_M24B"/>
</dbReference>
<dbReference type="SUPFAM" id="SSF55920">
    <property type="entry name" value="Creatinase/aminopeptidase"/>
    <property type="match status" value="1"/>
</dbReference>
<dbReference type="AlphaFoldDB" id="B3T166"/>